<dbReference type="Proteomes" id="UP000679126">
    <property type="component" value="Unassembled WGS sequence"/>
</dbReference>
<evidence type="ECO:0000256" key="3">
    <source>
        <dbReference type="ARBA" id="ARBA00023082"/>
    </source>
</evidence>
<evidence type="ECO:0000256" key="4">
    <source>
        <dbReference type="ARBA" id="ARBA00023163"/>
    </source>
</evidence>
<evidence type="ECO:0000259" key="6">
    <source>
        <dbReference type="Pfam" id="PF08281"/>
    </source>
</evidence>
<dbReference type="CDD" id="cd06171">
    <property type="entry name" value="Sigma70_r4"/>
    <property type="match status" value="1"/>
</dbReference>
<reference evidence="8" key="1">
    <citation type="submission" date="2021-03" db="EMBL/GenBank/DDBJ databases">
        <title>Assistant Professor.</title>
        <authorList>
            <person name="Huq M.A."/>
        </authorList>
    </citation>
    <scope>NUCLEOTIDE SEQUENCE [LARGE SCALE GENOMIC DNA]</scope>
    <source>
        <strain evidence="8">MAH-28</strain>
    </source>
</reference>
<dbReference type="Gene3D" id="1.10.10.10">
    <property type="entry name" value="Winged helix-like DNA-binding domain superfamily/Winged helix DNA-binding domain"/>
    <property type="match status" value="1"/>
</dbReference>
<evidence type="ECO:0000313" key="8">
    <source>
        <dbReference type="Proteomes" id="UP000679126"/>
    </source>
</evidence>
<dbReference type="Pfam" id="PF08281">
    <property type="entry name" value="Sigma70_r4_2"/>
    <property type="match status" value="1"/>
</dbReference>
<keyword evidence="8" id="KW-1185">Reference proteome</keyword>
<dbReference type="InterPro" id="IPR013325">
    <property type="entry name" value="RNA_pol_sigma_r2"/>
</dbReference>
<keyword evidence="3" id="KW-0731">Sigma factor</keyword>
<dbReference type="InterPro" id="IPR013249">
    <property type="entry name" value="RNA_pol_sigma70_r4_t2"/>
</dbReference>
<evidence type="ECO:0000259" key="5">
    <source>
        <dbReference type="Pfam" id="PF04542"/>
    </source>
</evidence>
<keyword evidence="4" id="KW-0804">Transcription</keyword>
<gene>
    <name evidence="7" type="ORF">J7I43_17645</name>
</gene>
<dbReference type="InterPro" id="IPR013324">
    <property type="entry name" value="RNA_pol_sigma_r3/r4-like"/>
</dbReference>
<evidence type="ECO:0000313" key="7">
    <source>
        <dbReference type="EMBL" id="MBO9154056.1"/>
    </source>
</evidence>
<dbReference type="SUPFAM" id="SSF88946">
    <property type="entry name" value="Sigma2 domain of RNA polymerase sigma factors"/>
    <property type="match status" value="1"/>
</dbReference>
<dbReference type="InterPro" id="IPR039425">
    <property type="entry name" value="RNA_pol_sigma-70-like"/>
</dbReference>
<sequence>MSDDPILWRRFKQGDQKAFEALFLHHHRPLFQYGSKMLRDRQVLDDCIQELFLELWDTRERLTDVVSVRAYLFRALKFKLARAIKKRAAHSELSEEGTELLAFSYETELIARQTDADQRERLLRSVRQLTRRQQEVIYLRFYNQMSYEEISVTMDISYQAVVNLVSQALKALRVIYIA</sequence>
<protein>
    <submittedName>
        <fullName evidence="7">Sigma-70 family RNA polymerase sigma factor</fullName>
    </submittedName>
</protein>
<evidence type="ECO:0000256" key="1">
    <source>
        <dbReference type="ARBA" id="ARBA00010641"/>
    </source>
</evidence>
<dbReference type="EMBL" id="JAGHKP010000003">
    <property type="protein sequence ID" value="MBO9154056.1"/>
    <property type="molecule type" value="Genomic_DNA"/>
</dbReference>
<comment type="caution">
    <text evidence="7">The sequence shown here is derived from an EMBL/GenBank/DDBJ whole genome shotgun (WGS) entry which is preliminary data.</text>
</comment>
<comment type="similarity">
    <text evidence="1">Belongs to the sigma-70 factor family. ECF subfamily.</text>
</comment>
<accession>A0ABS3YH99</accession>
<evidence type="ECO:0000256" key="2">
    <source>
        <dbReference type="ARBA" id="ARBA00023015"/>
    </source>
</evidence>
<dbReference type="PANTHER" id="PTHR43133">
    <property type="entry name" value="RNA POLYMERASE ECF-TYPE SIGMA FACTO"/>
    <property type="match status" value="1"/>
</dbReference>
<dbReference type="Gene3D" id="1.10.1740.10">
    <property type="match status" value="1"/>
</dbReference>
<dbReference type="NCBIfam" id="TIGR02937">
    <property type="entry name" value="sigma70-ECF"/>
    <property type="match status" value="1"/>
</dbReference>
<dbReference type="PANTHER" id="PTHR43133:SF46">
    <property type="entry name" value="RNA POLYMERASE SIGMA-70 FACTOR ECF SUBFAMILY"/>
    <property type="match status" value="1"/>
</dbReference>
<dbReference type="SUPFAM" id="SSF88659">
    <property type="entry name" value="Sigma3 and sigma4 domains of RNA polymerase sigma factors"/>
    <property type="match status" value="1"/>
</dbReference>
<dbReference type="Pfam" id="PF04542">
    <property type="entry name" value="Sigma70_r2"/>
    <property type="match status" value="1"/>
</dbReference>
<proteinExistence type="inferred from homology"/>
<organism evidence="7 8">
    <name type="scientific">Chitinophaga chungangae</name>
    <dbReference type="NCBI Taxonomy" id="2821488"/>
    <lineage>
        <taxon>Bacteria</taxon>
        <taxon>Pseudomonadati</taxon>
        <taxon>Bacteroidota</taxon>
        <taxon>Chitinophagia</taxon>
        <taxon>Chitinophagales</taxon>
        <taxon>Chitinophagaceae</taxon>
        <taxon>Chitinophaga</taxon>
    </lineage>
</organism>
<dbReference type="InterPro" id="IPR007627">
    <property type="entry name" value="RNA_pol_sigma70_r2"/>
</dbReference>
<feature type="domain" description="RNA polymerase sigma-70 region 2" evidence="5">
    <location>
        <begin position="22"/>
        <end position="88"/>
    </location>
</feature>
<feature type="domain" description="RNA polymerase sigma factor 70 region 4 type 2" evidence="6">
    <location>
        <begin position="119"/>
        <end position="172"/>
    </location>
</feature>
<keyword evidence="2" id="KW-0805">Transcription regulation</keyword>
<dbReference type="RefSeq" id="WP_209147176.1">
    <property type="nucleotide sequence ID" value="NZ_JAGHKP010000003.1"/>
</dbReference>
<dbReference type="InterPro" id="IPR036388">
    <property type="entry name" value="WH-like_DNA-bd_sf"/>
</dbReference>
<name>A0ABS3YH99_9BACT</name>
<dbReference type="InterPro" id="IPR014284">
    <property type="entry name" value="RNA_pol_sigma-70_dom"/>
</dbReference>